<evidence type="ECO:0000313" key="1">
    <source>
        <dbReference type="EMBL" id="SDE78044.1"/>
    </source>
</evidence>
<dbReference type="AlphaFoldDB" id="A0A1G7FQB5"/>
<keyword evidence="1" id="KW-0067">ATP-binding</keyword>
<proteinExistence type="predicted"/>
<feature type="non-terminal residue" evidence="1">
    <location>
        <position position="85"/>
    </location>
</feature>
<keyword evidence="1" id="KW-0547">Nucleotide-binding</keyword>
<organism evidence="1 2">
    <name type="scientific">Paracidovorax valerianellae</name>
    <dbReference type="NCBI Taxonomy" id="187868"/>
    <lineage>
        <taxon>Bacteria</taxon>
        <taxon>Pseudomonadati</taxon>
        <taxon>Pseudomonadota</taxon>
        <taxon>Betaproteobacteria</taxon>
        <taxon>Burkholderiales</taxon>
        <taxon>Comamonadaceae</taxon>
        <taxon>Paracidovorax</taxon>
    </lineage>
</organism>
<reference evidence="1 2" key="1">
    <citation type="submission" date="2016-10" db="EMBL/GenBank/DDBJ databases">
        <authorList>
            <person name="de Groot N.N."/>
        </authorList>
    </citation>
    <scope>NUCLEOTIDE SEQUENCE [LARGE SCALE GENOMIC DNA]</scope>
    <source>
        <strain evidence="1 2">DSM 16619</strain>
    </source>
</reference>
<keyword evidence="2" id="KW-1185">Reference proteome</keyword>
<dbReference type="GO" id="GO:0005524">
    <property type="term" value="F:ATP binding"/>
    <property type="evidence" value="ECO:0007669"/>
    <property type="project" value="UniProtKB-KW"/>
</dbReference>
<name>A0A1G7FQB5_9BURK</name>
<sequence length="85" mass="8947">MLTAGLSGTGVSMQQVVWLAFSRAGKASVRGFPAGYAAADTGLAYLSQVANVFPSLTVRENLLVVRGVPHVKRRMDAVLADFPAL</sequence>
<protein>
    <submittedName>
        <fullName evidence="1">Branched-chain amino acid transport system ATP-binding protein</fullName>
    </submittedName>
</protein>
<dbReference type="STRING" id="187868.SAMN05192589_1411"/>
<dbReference type="Proteomes" id="UP000198781">
    <property type="component" value="Unassembled WGS sequence"/>
</dbReference>
<dbReference type="EMBL" id="FMZC01000041">
    <property type="protein sequence ID" value="SDE78044.1"/>
    <property type="molecule type" value="Genomic_DNA"/>
</dbReference>
<evidence type="ECO:0000313" key="2">
    <source>
        <dbReference type="Proteomes" id="UP000198781"/>
    </source>
</evidence>
<gene>
    <name evidence="1" type="ORF">SAMN05192589_1411</name>
</gene>
<accession>A0A1G7FQB5</accession>